<dbReference type="SUPFAM" id="SSF50729">
    <property type="entry name" value="PH domain-like"/>
    <property type="match status" value="1"/>
</dbReference>
<feature type="region of interest" description="Disordered" evidence="2">
    <location>
        <begin position="97"/>
        <end position="387"/>
    </location>
</feature>
<feature type="compositionally biased region" description="Basic and acidic residues" evidence="2">
    <location>
        <begin position="373"/>
        <end position="384"/>
    </location>
</feature>
<keyword evidence="1" id="KW-0175">Coiled coil</keyword>
<organism evidence="4 5">
    <name type="scientific">Mizuhopecten yessoensis</name>
    <name type="common">Japanese scallop</name>
    <name type="synonym">Patinopecten yessoensis</name>
    <dbReference type="NCBI Taxonomy" id="6573"/>
    <lineage>
        <taxon>Eukaryota</taxon>
        <taxon>Metazoa</taxon>
        <taxon>Spiralia</taxon>
        <taxon>Lophotrochozoa</taxon>
        <taxon>Mollusca</taxon>
        <taxon>Bivalvia</taxon>
        <taxon>Autobranchia</taxon>
        <taxon>Pteriomorphia</taxon>
        <taxon>Pectinida</taxon>
        <taxon>Pectinoidea</taxon>
        <taxon>Pectinidae</taxon>
        <taxon>Mizuhopecten</taxon>
    </lineage>
</organism>
<dbReference type="GO" id="GO:0005826">
    <property type="term" value="C:actomyosin contractile ring"/>
    <property type="evidence" value="ECO:0007669"/>
    <property type="project" value="TreeGrafter"/>
</dbReference>
<feature type="compositionally biased region" description="Acidic residues" evidence="2">
    <location>
        <begin position="668"/>
        <end position="677"/>
    </location>
</feature>
<feature type="compositionally biased region" description="Acidic residues" evidence="2">
    <location>
        <begin position="702"/>
        <end position="711"/>
    </location>
</feature>
<dbReference type="GO" id="GO:0000915">
    <property type="term" value="P:actomyosin contractile ring assembly"/>
    <property type="evidence" value="ECO:0007669"/>
    <property type="project" value="TreeGrafter"/>
</dbReference>
<feature type="compositionally biased region" description="Basic residues" evidence="2">
    <location>
        <begin position="1094"/>
        <end position="1104"/>
    </location>
</feature>
<protein>
    <submittedName>
        <fullName evidence="4">Actin-binding protein anillin</fullName>
    </submittedName>
</protein>
<dbReference type="OrthoDB" id="5915976at2759"/>
<dbReference type="InterPro" id="IPR012966">
    <property type="entry name" value="AHD"/>
</dbReference>
<feature type="compositionally biased region" description="Basic and acidic residues" evidence="2">
    <location>
        <begin position="500"/>
        <end position="517"/>
    </location>
</feature>
<gene>
    <name evidence="4" type="ORF">KP79_PYT13592</name>
</gene>
<dbReference type="PANTHER" id="PTHR21538">
    <property type="entry name" value="ANILLIN/RHOTEKIN RTKN"/>
    <property type="match status" value="1"/>
</dbReference>
<feature type="domain" description="PH" evidence="3">
    <location>
        <begin position="1169"/>
        <end position="1293"/>
    </location>
</feature>
<feature type="region of interest" description="Disordered" evidence="2">
    <location>
        <begin position="412"/>
        <end position="810"/>
    </location>
</feature>
<feature type="compositionally biased region" description="Polar residues" evidence="2">
    <location>
        <begin position="458"/>
        <end position="474"/>
    </location>
</feature>
<dbReference type="GO" id="GO:0031106">
    <property type="term" value="P:septin ring organization"/>
    <property type="evidence" value="ECO:0007669"/>
    <property type="project" value="TreeGrafter"/>
</dbReference>
<feature type="compositionally biased region" description="Polar residues" evidence="2">
    <location>
        <begin position="605"/>
        <end position="614"/>
    </location>
</feature>
<feature type="compositionally biased region" description="Acidic residues" evidence="2">
    <location>
        <begin position="642"/>
        <end position="654"/>
    </location>
</feature>
<keyword evidence="5" id="KW-1185">Reference proteome</keyword>
<dbReference type="PANTHER" id="PTHR21538:SF23">
    <property type="entry name" value="ANILLIN"/>
    <property type="match status" value="1"/>
</dbReference>
<feature type="compositionally biased region" description="Basic and acidic residues" evidence="2">
    <location>
        <begin position="60"/>
        <end position="70"/>
    </location>
</feature>
<dbReference type="Gene3D" id="2.30.29.30">
    <property type="entry name" value="Pleckstrin-homology domain (PH domain)/Phosphotyrosine-binding domain (PTB)"/>
    <property type="match status" value="1"/>
</dbReference>
<evidence type="ECO:0000256" key="2">
    <source>
        <dbReference type="SAM" id="MobiDB-lite"/>
    </source>
</evidence>
<feature type="region of interest" description="Disordered" evidence="2">
    <location>
        <begin position="1093"/>
        <end position="1117"/>
    </location>
</feature>
<dbReference type="EMBL" id="NEDP02001926">
    <property type="protein sequence ID" value="OWF52128.1"/>
    <property type="molecule type" value="Genomic_DNA"/>
</dbReference>
<feature type="compositionally biased region" description="Polar residues" evidence="2">
    <location>
        <begin position="226"/>
        <end position="238"/>
    </location>
</feature>
<dbReference type="Pfam" id="PF16018">
    <property type="entry name" value="Anillin_N"/>
    <property type="match status" value="1"/>
</dbReference>
<feature type="compositionally biased region" description="Polar residues" evidence="2">
    <location>
        <begin position="580"/>
        <end position="595"/>
    </location>
</feature>
<evidence type="ECO:0000313" key="5">
    <source>
        <dbReference type="Proteomes" id="UP000242188"/>
    </source>
</evidence>
<dbReference type="FunFam" id="2.30.29.30:FF:000111">
    <property type="entry name" value="anillin isoform X1"/>
    <property type="match status" value="1"/>
</dbReference>
<feature type="compositionally biased region" description="Polar residues" evidence="2">
    <location>
        <begin position="362"/>
        <end position="372"/>
    </location>
</feature>
<dbReference type="Pfam" id="PF08174">
    <property type="entry name" value="Anillin"/>
    <property type="match status" value="1"/>
</dbReference>
<reference evidence="4 5" key="1">
    <citation type="journal article" date="2017" name="Nat. Ecol. Evol.">
        <title>Scallop genome provides insights into evolution of bilaterian karyotype and development.</title>
        <authorList>
            <person name="Wang S."/>
            <person name="Zhang J."/>
            <person name="Jiao W."/>
            <person name="Li J."/>
            <person name="Xun X."/>
            <person name="Sun Y."/>
            <person name="Guo X."/>
            <person name="Huan P."/>
            <person name="Dong B."/>
            <person name="Zhang L."/>
            <person name="Hu X."/>
            <person name="Sun X."/>
            <person name="Wang J."/>
            <person name="Zhao C."/>
            <person name="Wang Y."/>
            <person name="Wang D."/>
            <person name="Huang X."/>
            <person name="Wang R."/>
            <person name="Lv J."/>
            <person name="Li Y."/>
            <person name="Zhang Z."/>
            <person name="Liu B."/>
            <person name="Lu W."/>
            <person name="Hui Y."/>
            <person name="Liang J."/>
            <person name="Zhou Z."/>
            <person name="Hou R."/>
            <person name="Li X."/>
            <person name="Liu Y."/>
            <person name="Li H."/>
            <person name="Ning X."/>
            <person name="Lin Y."/>
            <person name="Zhao L."/>
            <person name="Xing Q."/>
            <person name="Dou J."/>
            <person name="Li Y."/>
            <person name="Mao J."/>
            <person name="Guo H."/>
            <person name="Dou H."/>
            <person name="Li T."/>
            <person name="Mu C."/>
            <person name="Jiang W."/>
            <person name="Fu Q."/>
            <person name="Fu X."/>
            <person name="Miao Y."/>
            <person name="Liu J."/>
            <person name="Yu Q."/>
            <person name="Li R."/>
            <person name="Liao H."/>
            <person name="Li X."/>
            <person name="Kong Y."/>
            <person name="Jiang Z."/>
            <person name="Chourrout D."/>
            <person name="Li R."/>
            <person name="Bao Z."/>
        </authorList>
    </citation>
    <scope>NUCLEOTIDE SEQUENCE [LARGE SCALE GENOMIC DNA]</scope>
    <source>
        <strain evidence="4 5">PY_sf001</strain>
    </source>
</reference>
<comment type="caution">
    <text evidence="4">The sequence shown here is derived from an EMBL/GenBank/DDBJ whole genome shotgun (WGS) entry which is preliminary data.</text>
</comment>
<accession>A0A210QTQ3</accession>
<feature type="compositionally biased region" description="Low complexity" evidence="2">
    <location>
        <begin position="771"/>
        <end position="789"/>
    </location>
</feature>
<dbReference type="Pfam" id="PF00169">
    <property type="entry name" value="PH"/>
    <property type="match status" value="1"/>
</dbReference>
<dbReference type="PROSITE" id="PS50003">
    <property type="entry name" value="PH_DOMAIN"/>
    <property type="match status" value="1"/>
</dbReference>
<proteinExistence type="predicted"/>
<name>A0A210QTQ3_MIZYE</name>
<dbReference type="InterPro" id="IPR011993">
    <property type="entry name" value="PH-like_dom_sf"/>
</dbReference>
<evidence type="ECO:0000313" key="4">
    <source>
        <dbReference type="EMBL" id="OWF52128.1"/>
    </source>
</evidence>
<feature type="compositionally biased region" description="Pro residues" evidence="2">
    <location>
        <begin position="192"/>
        <end position="202"/>
    </location>
</feature>
<feature type="compositionally biased region" description="Polar residues" evidence="2">
    <location>
        <begin position="344"/>
        <end position="354"/>
    </location>
</feature>
<dbReference type="SMART" id="SM00233">
    <property type="entry name" value="PH"/>
    <property type="match status" value="1"/>
</dbReference>
<dbReference type="InterPro" id="IPR001849">
    <property type="entry name" value="PH_domain"/>
</dbReference>
<dbReference type="GO" id="GO:0000281">
    <property type="term" value="P:mitotic cytokinesis"/>
    <property type="evidence" value="ECO:0007669"/>
    <property type="project" value="TreeGrafter"/>
</dbReference>
<dbReference type="InterPro" id="IPR031970">
    <property type="entry name" value="Anillin_N"/>
</dbReference>
<feature type="compositionally biased region" description="Basic and acidic residues" evidence="2">
    <location>
        <begin position="730"/>
        <end position="739"/>
    </location>
</feature>
<sequence length="1312" mass="146996">MDYSAENMDTDDTSEEDIQRLLERTRQRREMLNQKLGKTPEPMPRKRVLEDSTTENVVIKSKDEESPGKRQCLREEAMQMKADTPAILGVKSRMQQIVKTRDEQGETSILPATGSHESPVKENNGTRSRRGRLAKLAANINNWEDDLSHPSIQKKEEKKPKWQPPRIDSGSDSTGSPARSPVKAHNPSKSAAPPPPPPPPVISSPAVSSPKRTTATSASPAKHVSQHSVKLNSPAKNSQTKHKIRQLVDQVPVNAKDQTDLQEWDEDPTEKPIRERLNSWKNADTPKKKAVDPSEKPMSSKLATWEKVSSTPTKTAVAKKVHQPARQMATPVSDKPPLPRPVSVSKQTTESSEQGGDPASRPVSSRMASWQQRVDDETPQKEEEPTAYSVGARMSAWEDMSSSNQVAHIKKVDPGACSPTKSPMRTPAPVNKTPAAKNKNLTPRKSFKDSIVEKAGQLKNSPVKSTPVKSTSVKLQPGASPGKVGSATKMMQQRLLEQAQHSKTDDIADKLRRDRMNELASLQNRWQNGMLKEDVQPTSQTDQNKPVAYETKLSESEEEPSKVEDRREAIKAQARAEDTASYTFTNKDQPKSESQPPARPPAPKTGSQQGQSSIYRLISQKRGGNEKPNVTRSESTKRVQFEEGDSFDSTDGEDLVPQRHQHPPIMSTEEETDDMDYTDTQSEGTTTQDEEEYAAQKNEQVFIDDESDSDDVSLSAFVPASVRRQSVLPHRPDEKERQRQGQQQKVREPVAPVPASVRHQSTTNLRRLVQEESSSSLDSESSASSSQSSLGQPPRRHDYTNDSDEGDEQGVSDLLDEAIGAEDDTDDEVVYRHRQPVAAPRHHRHESYAIANDSQPVYSVTSYRNSQNIDWSSEGKKKIVRNRTYSADVVEEDIQMPTSLPRDIESKSIKERIQELHELVSQEQSVIMQTSNALNQCCAANSHFAGSAEQVECHRLLLLSCQKRLAYLTEVQRLKDSGQLDPPGTGPKGSLTISDIRLPLKKDFVTRIGSVQGSYEDINENCSGITDNTVHYFLILIRNHTQVIVTQMLSTHDPMMRGSLDFPNLIKIHGISGSFKLCMEIYSMSVSKEYSAKDKKRKTPKKALKSTSITGPSPGGPTAVRTTSFTLITTIPITMRHLDKSSFTLERIPYLSPLHGTIYMRLKCLMEQNVEERGFLTMFEDVSGLGAWHRRWCVLTGNKLCWWKYPNDETRKEPIGMMDLKRCITEKIGLIPRDVCARPNTFELATVRQPRRGEPDTLVTKTYNTMTTTRHRLSADTKEERIMWCNKVNRALANIRTWHSDAMRPIKASRKN</sequence>
<evidence type="ECO:0000256" key="1">
    <source>
        <dbReference type="ARBA" id="ARBA00023054"/>
    </source>
</evidence>
<feature type="region of interest" description="Disordered" evidence="2">
    <location>
        <begin position="26"/>
        <end position="70"/>
    </location>
</feature>
<feature type="compositionally biased region" description="Acidic residues" evidence="2">
    <location>
        <begin position="801"/>
        <end position="810"/>
    </location>
</feature>
<dbReference type="InterPro" id="IPR037840">
    <property type="entry name" value="PH_Anillin"/>
</dbReference>
<evidence type="ECO:0000259" key="3">
    <source>
        <dbReference type="PROSITE" id="PS50003"/>
    </source>
</evidence>
<dbReference type="CDD" id="cd01263">
    <property type="entry name" value="PH_anillin"/>
    <property type="match status" value="1"/>
</dbReference>
<feature type="compositionally biased region" description="Basic and acidic residues" evidence="2">
    <location>
        <begin position="552"/>
        <end position="578"/>
    </location>
</feature>
<feature type="compositionally biased region" description="Basic and acidic residues" evidence="2">
    <location>
        <begin position="269"/>
        <end position="295"/>
    </location>
</feature>
<dbReference type="Proteomes" id="UP000242188">
    <property type="component" value="Unassembled WGS sequence"/>
</dbReference>
<dbReference type="InterPro" id="IPR051364">
    <property type="entry name" value="Cytokinesis/Rho-signaling"/>
</dbReference>
<dbReference type="STRING" id="6573.A0A210QTQ3"/>